<dbReference type="SUPFAM" id="SSF50978">
    <property type="entry name" value="WD40 repeat-like"/>
    <property type="match status" value="1"/>
</dbReference>
<evidence type="ECO:0000256" key="6">
    <source>
        <dbReference type="ARBA" id="ARBA00022840"/>
    </source>
</evidence>
<name>A0A1R1X241_9FUNG</name>
<feature type="domain" description="Phosphatase 2A Regulatory Subunit A helical" evidence="8">
    <location>
        <begin position="1"/>
        <end position="131"/>
    </location>
</feature>
<dbReference type="Gene3D" id="2.130.10.10">
    <property type="entry name" value="YVTN repeat-like/Quinoprotein amine dehydrogenase"/>
    <property type="match status" value="1"/>
</dbReference>
<organism evidence="9 10">
    <name type="scientific">Smittium culicis</name>
    <dbReference type="NCBI Taxonomy" id="133412"/>
    <lineage>
        <taxon>Eukaryota</taxon>
        <taxon>Fungi</taxon>
        <taxon>Fungi incertae sedis</taxon>
        <taxon>Zoopagomycota</taxon>
        <taxon>Kickxellomycotina</taxon>
        <taxon>Harpellomycetes</taxon>
        <taxon>Harpellales</taxon>
        <taxon>Legeriomycetaceae</taxon>
        <taxon>Smittium</taxon>
    </lineage>
</organism>
<dbReference type="EMBL" id="LSSN01005713">
    <property type="protein sequence ID" value="OMJ08698.1"/>
    <property type="molecule type" value="Genomic_DNA"/>
</dbReference>
<evidence type="ECO:0000313" key="10">
    <source>
        <dbReference type="Proteomes" id="UP000187283"/>
    </source>
</evidence>
<proteinExistence type="predicted"/>
<evidence type="ECO:0000256" key="2">
    <source>
        <dbReference type="ARBA" id="ARBA00022679"/>
    </source>
</evidence>
<evidence type="ECO:0000256" key="3">
    <source>
        <dbReference type="ARBA" id="ARBA00022737"/>
    </source>
</evidence>
<keyword evidence="4" id="KW-0547">Nucleotide-binding</keyword>
<feature type="region of interest" description="Disordered" evidence="7">
    <location>
        <begin position="267"/>
        <end position="286"/>
    </location>
</feature>
<keyword evidence="10" id="KW-1185">Reference proteome</keyword>
<keyword evidence="6" id="KW-0067">ATP-binding</keyword>
<dbReference type="InterPro" id="IPR045162">
    <property type="entry name" value="Vps15-like"/>
</dbReference>
<dbReference type="InterPro" id="IPR036322">
    <property type="entry name" value="WD40_repeat_dom_sf"/>
</dbReference>
<comment type="caution">
    <text evidence="9">The sequence shown here is derived from an EMBL/GenBank/DDBJ whole genome shotgun (WGS) entry which is preliminary data.</text>
</comment>
<dbReference type="PANTHER" id="PTHR17583:SF0">
    <property type="entry name" value="PHOSPHOINOSITIDE 3-KINASE REGULATORY SUBUNIT 4"/>
    <property type="match status" value="1"/>
</dbReference>
<dbReference type="STRING" id="133412.A0A1R1X241"/>
<dbReference type="Proteomes" id="UP000187283">
    <property type="component" value="Unassembled WGS sequence"/>
</dbReference>
<dbReference type="GO" id="GO:0034272">
    <property type="term" value="C:phosphatidylinositol 3-kinase complex, class III, type II"/>
    <property type="evidence" value="ECO:0007669"/>
    <property type="project" value="TreeGrafter"/>
</dbReference>
<dbReference type="Pfam" id="PF22956">
    <property type="entry name" value="VPS15-like_hel"/>
    <property type="match status" value="1"/>
</dbReference>
<gene>
    <name evidence="9" type="ORF">AYI70_g11373</name>
</gene>
<evidence type="ECO:0000259" key="8">
    <source>
        <dbReference type="Pfam" id="PF22956"/>
    </source>
</evidence>
<protein>
    <recommendedName>
        <fullName evidence="1">non-specific serine/threonine protein kinase</fullName>
        <ecNumber evidence="1">2.7.11.1</ecNumber>
    </recommendedName>
</protein>
<dbReference type="PANTHER" id="PTHR17583">
    <property type="entry name" value="PHOSPHOINOSITIDE 3-KINASE REGULATORY SUBUNIT 4"/>
    <property type="match status" value="1"/>
</dbReference>
<keyword evidence="2" id="KW-0808">Transferase</keyword>
<dbReference type="GO" id="GO:0006623">
    <property type="term" value="P:protein targeting to vacuole"/>
    <property type="evidence" value="ECO:0007669"/>
    <property type="project" value="TreeGrafter"/>
</dbReference>
<evidence type="ECO:0000256" key="1">
    <source>
        <dbReference type="ARBA" id="ARBA00012513"/>
    </source>
</evidence>
<dbReference type="OrthoDB" id="242910at2759"/>
<keyword evidence="5 9" id="KW-0418">Kinase</keyword>
<dbReference type="GO" id="GO:0000166">
    <property type="term" value="F:nucleotide binding"/>
    <property type="evidence" value="ECO:0007669"/>
    <property type="project" value="UniProtKB-KW"/>
</dbReference>
<sequence>MAHLMTFLNNMASWQLRSQFFDSIFYIGVMAGRYTVENYIFPMLLSAIDDLEEYVLGSCLSLFERLLNTDLLGYRECALVSKKIAPLIIHPNFIVSSCARKFFSSVASTAYLDDSQKYYIIGLIIKDYLYHTQPYISPVEYGLEFIPKTTKELYYSTAYNLFKSGIPHYDEYTKSSIEPSGYIVKSKQFIDSKPEFRIKNLHSFIRTSSKNILAVPAKSVVSKSNSGLKISTNNISNVVRSEQGVVNIPEKNSRNIEQNRVSSSVSSYSSYKLEETKKPESQRGRSALTIDSKSNRGIIISPMIGVGTSMTEAIFTPQKMNINSSQNQLQLNNQSKNPESLIGKYTFESENTSEKKCENLDELDNEDNIEIEKMNRVKLSFSHDWSKIGKFDHKHSVVGVLSKRTREIKSLKPIETSLIPKNSTKANVVAFEGILVSSLYENSSIISVIESNEKYRHSGDSGPFTEYFMTGNCDGTVRIWCLNSVLNSVLHKPVATYHQGGNITSAIFISKNKLLSFSDNGSIRSLEITETSPGSPEGLQNPSSAVECVSILVDLDINGFIVFAKPVIRGLETIGILAATTDSMVQYRNLEDLSVLWELKLPESSGRVTNIVVKDNLYSLVSTQRSIVYLVDLRFQIIVKEYSNFNMGEITSMSLVDTKSHVLVGSNQGRVCLLDLSNGIKPHYFVSTDWENISNEFEAEHQSYLSGKRTVTKNEYSPFDQNYNSYQGYDNGMKVVSVEYSNHLVENGHSFLSISQDGILRAWSLISHSCVHLSLGATKNKHKQQLVSTRVVDSISYHCNEMNNSKTENSSSAASFSSRVHDKYFERTGSVSRGEILNKEASRVIKTSDRSASRFGERERGSVGYMFSGKVGSDNSQRLYTGNEGKRVELNKDKLVGGDLVSCFLVIEVGSDTGKMVIITGHKDGTVRVYI</sequence>
<dbReference type="GO" id="GO:0005770">
    <property type="term" value="C:late endosome"/>
    <property type="evidence" value="ECO:0007669"/>
    <property type="project" value="TreeGrafter"/>
</dbReference>
<dbReference type="GO" id="GO:0034271">
    <property type="term" value="C:phosphatidylinositol 3-kinase complex, class III, type I"/>
    <property type="evidence" value="ECO:0007669"/>
    <property type="project" value="TreeGrafter"/>
</dbReference>
<feature type="compositionally biased region" description="Basic and acidic residues" evidence="7">
    <location>
        <begin position="272"/>
        <end position="283"/>
    </location>
</feature>
<evidence type="ECO:0000256" key="4">
    <source>
        <dbReference type="ARBA" id="ARBA00022741"/>
    </source>
</evidence>
<dbReference type="GO" id="GO:0016236">
    <property type="term" value="P:macroautophagy"/>
    <property type="evidence" value="ECO:0007669"/>
    <property type="project" value="InterPro"/>
</dbReference>
<dbReference type="GO" id="GO:0004674">
    <property type="term" value="F:protein serine/threonine kinase activity"/>
    <property type="evidence" value="ECO:0007669"/>
    <property type="project" value="InterPro"/>
</dbReference>
<dbReference type="AlphaFoldDB" id="A0A1R1X241"/>
<dbReference type="GO" id="GO:0045324">
    <property type="term" value="P:late endosome to vacuole transport"/>
    <property type="evidence" value="ECO:0007669"/>
    <property type="project" value="InterPro"/>
</dbReference>
<keyword evidence="3" id="KW-0677">Repeat</keyword>
<dbReference type="EC" id="2.7.11.1" evidence="1"/>
<dbReference type="InterPro" id="IPR015943">
    <property type="entry name" value="WD40/YVTN_repeat-like_dom_sf"/>
</dbReference>
<reference evidence="9 10" key="1">
    <citation type="submission" date="2017-01" db="EMBL/GenBank/DDBJ databases">
        <authorList>
            <person name="Mah S.A."/>
            <person name="Swanson W.J."/>
            <person name="Moy G.W."/>
            <person name="Vacquier V.D."/>
        </authorList>
    </citation>
    <scope>NUCLEOTIDE SEQUENCE [LARGE SCALE GENOMIC DNA]</scope>
    <source>
        <strain evidence="9 10">GSMNP</strain>
    </source>
</reference>
<evidence type="ECO:0000313" key="9">
    <source>
        <dbReference type="EMBL" id="OMJ08698.1"/>
    </source>
</evidence>
<evidence type="ECO:0000256" key="5">
    <source>
        <dbReference type="ARBA" id="ARBA00022777"/>
    </source>
</evidence>
<evidence type="ECO:0000256" key="7">
    <source>
        <dbReference type="SAM" id="MobiDB-lite"/>
    </source>
</evidence>
<accession>A0A1R1X241</accession>
<dbReference type="InterPro" id="IPR055231">
    <property type="entry name" value="2AA_helical"/>
</dbReference>
<dbReference type="GO" id="GO:0071561">
    <property type="term" value="C:nucleus-vacuole junction"/>
    <property type="evidence" value="ECO:0007669"/>
    <property type="project" value="TreeGrafter"/>
</dbReference>